<dbReference type="Gene3D" id="3.40.50.150">
    <property type="entry name" value="Vaccinia Virus protein VP39"/>
    <property type="match status" value="1"/>
</dbReference>
<gene>
    <name evidence="1" type="ORF">LshimejAT787_1400080</name>
</gene>
<accession>A0A9P3UUU3</accession>
<dbReference type="PANTHER" id="PTHR14614">
    <property type="entry name" value="HEPATOCELLULAR CARCINOMA-ASSOCIATED ANTIGEN"/>
    <property type="match status" value="1"/>
</dbReference>
<organism evidence="1 2">
    <name type="scientific">Lyophyllum shimeji</name>
    <name type="common">Hon-shimeji</name>
    <name type="synonym">Tricholoma shimeji</name>
    <dbReference type="NCBI Taxonomy" id="47721"/>
    <lineage>
        <taxon>Eukaryota</taxon>
        <taxon>Fungi</taxon>
        <taxon>Dikarya</taxon>
        <taxon>Basidiomycota</taxon>
        <taxon>Agaricomycotina</taxon>
        <taxon>Agaricomycetes</taxon>
        <taxon>Agaricomycetidae</taxon>
        <taxon>Agaricales</taxon>
        <taxon>Tricholomatineae</taxon>
        <taxon>Lyophyllaceae</taxon>
        <taxon>Lyophyllum</taxon>
    </lineage>
</organism>
<dbReference type="OrthoDB" id="194386at2759"/>
<dbReference type="GO" id="GO:0032259">
    <property type="term" value="P:methylation"/>
    <property type="evidence" value="ECO:0007669"/>
    <property type="project" value="UniProtKB-KW"/>
</dbReference>
<dbReference type="Pfam" id="PF10294">
    <property type="entry name" value="Methyltransf_16"/>
    <property type="match status" value="1"/>
</dbReference>
<name>A0A9P3UUU3_LYOSH</name>
<dbReference type="Proteomes" id="UP001063166">
    <property type="component" value="Unassembled WGS sequence"/>
</dbReference>
<keyword evidence="1" id="KW-0489">Methyltransferase</keyword>
<dbReference type="EMBL" id="BRPK01000014">
    <property type="protein sequence ID" value="GLB43496.1"/>
    <property type="molecule type" value="Genomic_DNA"/>
</dbReference>
<sequence length="363" mass="40989">MSLRRELFDILPVHAFFLEHILLNPHFLQYPPSDQYQKTFWKWAIYHLENMAPIEDFEIDPRIYQHYLTWLPSSGLSPGSARPDHRDELCPQGLPLQKPPAPSYVTHFWKPPQATAVQDDQSSLKTIQLNEYETITLLESRTTIESGTTGLRTWLASFMLSQYLTKHSDVLVNKRILELGSGVGFLGIIIARLQQLSSKSPDAPLPTLWLTDVNETVLSRCQDNVRMSCNRSSSSSNINYRLIDWTDSQHFERVVPLRSLIQHEINADLILGADIIFDPSLIPALTGVLHLALQLGHSASPKTALIAATVRNEQTLDLFLHAAQEQGLQVRELSKEADQTAFMQEIDSDAGESVKIFHITTGT</sequence>
<dbReference type="SUPFAM" id="SSF53335">
    <property type="entry name" value="S-adenosyl-L-methionine-dependent methyltransferases"/>
    <property type="match status" value="1"/>
</dbReference>
<comment type="caution">
    <text evidence="1">The sequence shown here is derived from an EMBL/GenBank/DDBJ whole genome shotgun (WGS) entry which is preliminary data.</text>
</comment>
<reference evidence="1" key="1">
    <citation type="submission" date="2022-07" db="EMBL/GenBank/DDBJ databases">
        <title>The genome of Lyophyllum shimeji provides insight into the initial evolution of ectomycorrhizal fungal genome.</title>
        <authorList>
            <person name="Kobayashi Y."/>
            <person name="Shibata T."/>
            <person name="Hirakawa H."/>
            <person name="Shigenobu S."/>
            <person name="Nishiyama T."/>
            <person name="Yamada A."/>
            <person name="Hasebe M."/>
            <person name="Kawaguchi M."/>
        </authorList>
    </citation>
    <scope>NUCLEOTIDE SEQUENCE</scope>
    <source>
        <strain evidence="1">AT787</strain>
    </source>
</reference>
<keyword evidence="2" id="KW-1185">Reference proteome</keyword>
<dbReference type="InterPro" id="IPR029063">
    <property type="entry name" value="SAM-dependent_MTases_sf"/>
</dbReference>
<evidence type="ECO:0000313" key="1">
    <source>
        <dbReference type="EMBL" id="GLB43496.1"/>
    </source>
</evidence>
<proteinExistence type="predicted"/>
<evidence type="ECO:0000313" key="2">
    <source>
        <dbReference type="Proteomes" id="UP001063166"/>
    </source>
</evidence>
<dbReference type="GO" id="GO:0008757">
    <property type="term" value="F:S-adenosylmethionine-dependent methyltransferase activity"/>
    <property type="evidence" value="ECO:0007669"/>
    <property type="project" value="UniProtKB-ARBA"/>
</dbReference>
<protein>
    <submittedName>
        <fullName evidence="1">Lysine methyltransferase</fullName>
    </submittedName>
</protein>
<dbReference type="PANTHER" id="PTHR14614:SF130">
    <property type="entry name" value="PROTEIN-LYSINE N-METHYLTRANSFERASE EEF2KMT"/>
    <property type="match status" value="1"/>
</dbReference>
<dbReference type="AlphaFoldDB" id="A0A9P3UUU3"/>
<keyword evidence="1" id="KW-0808">Transferase</keyword>
<dbReference type="InterPro" id="IPR019410">
    <property type="entry name" value="Methyltransf_16"/>
</dbReference>